<evidence type="ECO:0000256" key="2">
    <source>
        <dbReference type="SAM" id="SignalP"/>
    </source>
</evidence>
<feature type="chain" id="PRO_5004298252" description="Secreted protein" evidence="2">
    <location>
        <begin position="32"/>
        <end position="197"/>
    </location>
</feature>
<evidence type="ECO:0000256" key="1">
    <source>
        <dbReference type="SAM" id="MobiDB-lite"/>
    </source>
</evidence>
<name>Q83ZR7_CORJE</name>
<keyword evidence="2" id="KW-0732">Signal</keyword>
<dbReference type="RefSeq" id="WP_011113058.1">
    <property type="nucleotide sequence ID" value="NC_004773.1"/>
</dbReference>
<protein>
    <recommendedName>
        <fullName evidence="4">Secreted protein</fullName>
    </recommendedName>
</protein>
<feature type="region of interest" description="Disordered" evidence="1">
    <location>
        <begin position="54"/>
        <end position="75"/>
    </location>
</feature>
<reference evidence="3" key="1">
    <citation type="submission" date="2003-03" db="EMBL/GenBank/DDBJ databases">
        <title>Mobile elements contribute to plasmid evolution in the opportunistic human pathogen Corynebacterium jeikeium.</title>
        <authorList>
            <person name="Tauch A."/>
        </authorList>
    </citation>
    <scope>NUCLEOTIDE SEQUENCE</scope>
    <source>
        <strain evidence="3">A505</strain>
        <plasmid evidence="3">pA505</plasmid>
    </source>
</reference>
<sequence>MLKHHKIIQSGILGAALGIAAIITTPTAAFAEEAPQSTSINNEIGGTVLTPDAAESAQDAAKNSDTGNGSWALKPNEDGSVEVAVSGMKLQQNGDDVNIIDSNGKVVETLPKEVKLKSGEVVNTHYTITGENTAKLAFTSDSPHLQKPRWRCYTDPINAGISGGCITGAMFGGIGCGPGAVTGAIGGLASAAFSCAD</sequence>
<accession>Q83ZR7</accession>
<feature type="signal peptide" evidence="2">
    <location>
        <begin position="1"/>
        <end position="31"/>
    </location>
</feature>
<keyword evidence="3" id="KW-0614">Plasmid</keyword>
<dbReference type="EMBL" id="AY263990">
    <property type="protein sequence ID" value="AAP22079.1"/>
    <property type="molecule type" value="Genomic_DNA"/>
</dbReference>
<evidence type="ECO:0000313" key="3">
    <source>
        <dbReference type="EMBL" id="AAP22079.1"/>
    </source>
</evidence>
<proteinExistence type="predicted"/>
<evidence type="ECO:0008006" key="4">
    <source>
        <dbReference type="Google" id="ProtNLM"/>
    </source>
</evidence>
<dbReference type="AlphaFoldDB" id="Q83ZR7"/>
<organism evidence="3">
    <name type="scientific">Corynebacterium jeikeium</name>
    <dbReference type="NCBI Taxonomy" id="38289"/>
    <lineage>
        <taxon>Bacteria</taxon>
        <taxon>Bacillati</taxon>
        <taxon>Actinomycetota</taxon>
        <taxon>Actinomycetes</taxon>
        <taxon>Mycobacteriales</taxon>
        <taxon>Corynebacteriaceae</taxon>
        <taxon>Corynebacterium</taxon>
    </lineage>
</organism>
<geneLocation type="plasmid" evidence="3">
    <name>pA505</name>
</geneLocation>